<dbReference type="NCBIfam" id="TIGR01509">
    <property type="entry name" value="HAD-SF-IA-v3"/>
    <property type="match status" value="1"/>
</dbReference>
<organism evidence="1 2">
    <name type="scientific">Micropruina glycogenica</name>
    <dbReference type="NCBI Taxonomy" id="75385"/>
    <lineage>
        <taxon>Bacteria</taxon>
        <taxon>Bacillati</taxon>
        <taxon>Actinomycetota</taxon>
        <taxon>Actinomycetes</taxon>
        <taxon>Propionibacteriales</taxon>
        <taxon>Nocardioidaceae</taxon>
        <taxon>Micropruina</taxon>
    </lineage>
</organism>
<dbReference type="Gene3D" id="1.10.150.240">
    <property type="entry name" value="Putative phosphatase, domain 2"/>
    <property type="match status" value="1"/>
</dbReference>
<proteinExistence type="predicted"/>
<dbReference type="Pfam" id="PF00702">
    <property type="entry name" value="Hydrolase"/>
    <property type="match status" value="1"/>
</dbReference>
<dbReference type="OrthoDB" id="9793014at2"/>
<dbReference type="Proteomes" id="UP000238164">
    <property type="component" value="Chromosome 1"/>
</dbReference>
<dbReference type="KEGG" id="mgg:MPLG2_3319"/>
<dbReference type="InterPro" id="IPR023214">
    <property type="entry name" value="HAD_sf"/>
</dbReference>
<dbReference type="InterPro" id="IPR006439">
    <property type="entry name" value="HAD-SF_hydro_IA"/>
</dbReference>
<dbReference type="GO" id="GO:0016787">
    <property type="term" value="F:hydrolase activity"/>
    <property type="evidence" value="ECO:0007669"/>
    <property type="project" value="InterPro"/>
</dbReference>
<reference evidence="1 2" key="1">
    <citation type="submission" date="2018-02" db="EMBL/GenBank/DDBJ databases">
        <authorList>
            <person name="Cohen D.B."/>
            <person name="Kent A.D."/>
        </authorList>
    </citation>
    <scope>NUCLEOTIDE SEQUENCE [LARGE SCALE GENOMIC DNA]</scope>
    <source>
        <strain evidence="1">1</strain>
    </source>
</reference>
<dbReference type="SFLD" id="SFLDG01129">
    <property type="entry name" value="C1.5:_HAD__Beta-PGM__Phosphata"/>
    <property type="match status" value="1"/>
</dbReference>
<dbReference type="AlphaFoldDB" id="A0A2N9JLV0"/>
<dbReference type="EMBL" id="LT985188">
    <property type="protein sequence ID" value="SPD88349.1"/>
    <property type="molecule type" value="Genomic_DNA"/>
</dbReference>
<evidence type="ECO:0000313" key="1">
    <source>
        <dbReference type="EMBL" id="SPD88349.1"/>
    </source>
</evidence>
<dbReference type="PANTHER" id="PTHR42896">
    <property type="entry name" value="XYLULOSE-1,5-BISPHOSPHATE (XUBP) PHOSPHATASE"/>
    <property type="match status" value="1"/>
</dbReference>
<dbReference type="SUPFAM" id="SSF56784">
    <property type="entry name" value="HAD-like"/>
    <property type="match status" value="1"/>
</dbReference>
<dbReference type="Gene3D" id="3.40.50.1000">
    <property type="entry name" value="HAD superfamily/HAD-like"/>
    <property type="match status" value="1"/>
</dbReference>
<dbReference type="SFLD" id="SFLDS00003">
    <property type="entry name" value="Haloacid_Dehalogenase"/>
    <property type="match status" value="1"/>
</dbReference>
<dbReference type="InterPro" id="IPR023198">
    <property type="entry name" value="PGP-like_dom2"/>
</dbReference>
<evidence type="ECO:0000313" key="2">
    <source>
        <dbReference type="Proteomes" id="UP000238164"/>
    </source>
</evidence>
<dbReference type="RefSeq" id="WP_105186883.1">
    <property type="nucleotide sequence ID" value="NZ_BAAAGO010000001.1"/>
</dbReference>
<dbReference type="InterPro" id="IPR036412">
    <property type="entry name" value="HAD-like_sf"/>
</dbReference>
<keyword evidence="2" id="KW-1185">Reference proteome</keyword>
<gene>
    <name evidence="1" type="primary">cbbYC</name>
    <name evidence="1" type="ORF">MPLG2_3319</name>
</gene>
<sequence>MSEHALILDCDGVLADTEKDGHLVAFNQVFDEAGYPFRWSEDEYAKLLKVGGGKERLKAYLLDHPEIELPGMDDLDALLAEVHRRKSYDYQQIVNGGHIPGRPGIKRLVEEALDGGWQVAVASTSAVPSVEAVAVAVFGQATRDRLFGIYGGDIVKAKKPAPDIYLYALEQLGLEPSQAVVVEDSESGAKAAAAAGIAHIVTVSHFTKNDPFPAARIVVSDLGEPDAPAELIAGDDVRHDGMITFASLQTIARENA</sequence>
<dbReference type="PANTHER" id="PTHR42896:SF2">
    <property type="entry name" value="CBBY-LIKE PROTEIN"/>
    <property type="match status" value="1"/>
</dbReference>
<accession>A0A2N9JLV0</accession>
<name>A0A2N9JLV0_9ACTN</name>
<protein>
    <submittedName>
        <fullName evidence="1">Protein CbbY, chromosomal</fullName>
    </submittedName>
</protein>
<dbReference type="InterPro" id="IPR044999">
    <property type="entry name" value="CbbY-like"/>
</dbReference>